<keyword evidence="3" id="KW-1133">Transmembrane helix</keyword>
<comment type="caution">
    <text evidence="4">The sequence shown here is derived from an EMBL/GenBank/DDBJ whole genome shotgun (WGS) entry which is preliminary data.</text>
</comment>
<proteinExistence type="predicted"/>
<gene>
    <name evidence="4" type="primary">WAT1_1</name>
    <name evidence="4" type="ORF">Tsubulata_000375</name>
</gene>
<comment type="subcellular location">
    <subcellularLocation>
        <location evidence="1">Membrane</location>
        <topology evidence="1">Multi-pass membrane protein</topology>
    </subcellularLocation>
</comment>
<name>A0A9Q0F1S3_9ROSI</name>
<feature type="compositionally biased region" description="Polar residues" evidence="2">
    <location>
        <begin position="66"/>
        <end position="75"/>
    </location>
</feature>
<evidence type="ECO:0000313" key="4">
    <source>
        <dbReference type="EMBL" id="KAJ4823002.1"/>
    </source>
</evidence>
<dbReference type="InterPro" id="IPR037185">
    <property type="entry name" value="EmrE-like"/>
</dbReference>
<reference evidence="4" key="2">
    <citation type="journal article" date="2023" name="Plants (Basel)">
        <title>Annotation of the Turnera subulata (Passifloraceae) Draft Genome Reveals the S-Locus Evolved after the Divergence of Turneroideae from Passifloroideae in a Stepwise Manner.</title>
        <authorList>
            <person name="Henning P.M."/>
            <person name="Roalson E.H."/>
            <person name="Mir W."/>
            <person name="McCubbin A.G."/>
            <person name="Shore J.S."/>
        </authorList>
    </citation>
    <scope>NUCLEOTIDE SEQUENCE</scope>
    <source>
        <strain evidence="4">F60SS</strain>
    </source>
</reference>
<accession>A0A9Q0F1S3</accession>
<protein>
    <submittedName>
        <fullName evidence="4">WD repeat-containing protein wat1</fullName>
    </submittedName>
</protein>
<keyword evidence="3" id="KW-0472">Membrane</keyword>
<dbReference type="EMBL" id="JAKUCV010007537">
    <property type="protein sequence ID" value="KAJ4823002.1"/>
    <property type="molecule type" value="Genomic_DNA"/>
</dbReference>
<reference evidence="4" key="1">
    <citation type="submission" date="2022-02" db="EMBL/GenBank/DDBJ databases">
        <authorList>
            <person name="Henning P.M."/>
            <person name="McCubbin A.G."/>
            <person name="Shore J.S."/>
        </authorList>
    </citation>
    <scope>NUCLEOTIDE SEQUENCE</scope>
    <source>
        <strain evidence="4">F60SS</strain>
        <tissue evidence="4">Leaves</tissue>
    </source>
</reference>
<evidence type="ECO:0000313" key="5">
    <source>
        <dbReference type="Proteomes" id="UP001141552"/>
    </source>
</evidence>
<keyword evidence="3" id="KW-0812">Transmembrane</keyword>
<dbReference type="Proteomes" id="UP001141552">
    <property type="component" value="Unassembled WGS sequence"/>
</dbReference>
<dbReference type="AlphaFoldDB" id="A0A9Q0F1S3"/>
<sequence length="75" mass="7930">MIVAVMASLALGEEFYLGGLIGALLIILGLYLVIWGKSEERKLEATKIMASSPSEDNESGIPGHSRQAQPSLSGN</sequence>
<evidence type="ECO:0000256" key="1">
    <source>
        <dbReference type="ARBA" id="ARBA00004141"/>
    </source>
</evidence>
<feature type="transmembrane region" description="Helical" evidence="3">
    <location>
        <begin position="15"/>
        <end position="34"/>
    </location>
</feature>
<keyword evidence="5" id="KW-1185">Reference proteome</keyword>
<feature type="region of interest" description="Disordered" evidence="2">
    <location>
        <begin position="46"/>
        <end position="75"/>
    </location>
</feature>
<evidence type="ECO:0000256" key="3">
    <source>
        <dbReference type="SAM" id="Phobius"/>
    </source>
</evidence>
<organism evidence="4 5">
    <name type="scientific">Turnera subulata</name>
    <dbReference type="NCBI Taxonomy" id="218843"/>
    <lineage>
        <taxon>Eukaryota</taxon>
        <taxon>Viridiplantae</taxon>
        <taxon>Streptophyta</taxon>
        <taxon>Embryophyta</taxon>
        <taxon>Tracheophyta</taxon>
        <taxon>Spermatophyta</taxon>
        <taxon>Magnoliopsida</taxon>
        <taxon>eudicotyledons</taxon>
        <taxon>Gunneridae</taxon>
        <taxon>Pentapetalae</taxon>
        <taxon>rosids</taxon>
        <taxon>fabids</taxon>
        <taxon>Malpighiales</taxon>
        <taxon>Passifloraceae</taxon>
        <taxon>Turnera</taxon>
    </lineage>
</organism>
<evidence type="ECO:0000256" key="2">
    <source>
        <dbReference type="SAM" id="MobiDB-lite"/>
    </source>
</evidence>
<dbReference type="SUPFAM" id="SSF103481">
    <property type="entry name" value="Multidrug resistance efflux transporter EmrE"/>
    <property type="match status" value="1"/>
</dbReference>